<proteinExistence type="inferred from homology"/>
<organism evidence="5 6">
    <name type="scientific">Chenopodium quinoa</name>
    <name type="common">Quinoa</name>
    <dbReference type="NCBI Taxonomy" id="63459"/>
    <lineage>
        <taxon>Eukaryota</taxon>
        <taxon>Viridiplantae</taxon>
        <taxon>Streptophyta</taxon>
        <taxon>Embryophyta</taxon>
        <taxon>Tracheophyta</taxon>
        <taxon>Spermatophyta</taxon>
        <taxon>Magnoliopsida</taxon>
        <taxon>eudicotyledons</taxon>
        <taxon>Gunneridae</taxon>
        <taxon>Pentapetalae</taxon>
        <taxon>Caryophyllales</taxon>
        <taxon>Chenopodiaceae</taxon>
        <taxon>Chenopodioideae</taxon>
        <taxon>Atripliceae</taxon>
        <taxon>Chenopodium</taxon>
    </lineage>
</organism>
<dbReference type="PROSITE" id="PS00105">
    <property type="entry name" value="AA_TRANSFER_CLASS_1"/>
    <property type="match status" value="1"/>
</dbReference>
<feature type="chain" id="PRO_5031535439" description="Aminotransferase class I/classII large domain-containing protein" evidence="3">
    <location>
        <begin position="22"/>
        <end position="111"/>
    </location>
</feature>
<dbReference type="Proteomes" id="UP000596660">
    <property type="component" value="Unplaced"/>
</dbReference>
<dbReference type="InterPro" id="IPR004838">
    <property type="entry name" value="NHTrfase_class1_PyrdxlP-BS"/>
</dbReference>
<keyword evidence="3" id="KW-0732">Signal</keyword>
<sequence>MDVRVGLVVLLVLAGNLVSYARKLADMDALGSRTRRKLGLLVIADEVYEHITFVGSLSKRWLLPGWRLGWLVTNDPSGFLQKSQFLRVQMCWTDWSKKLMDAVYNAVVEHD</sequence>
<dbReference type="Gene3D" id="3.40.640.10">
    <property type="entry name" value="Type I PLP-dependent aspartate aminotransferase-like (Major domain)"/>
    <property type="match status" value="1"/>
</dbReference>
<dbReference type="InterPro" id="IPR004839">
    <property type="entry name" value="Aminotransferase_I/II_large"/>
</dbReference>
<dbReference type="GO" id="GO:0030170">
    <property type="term" value="F:pyridoxal phosphate binding"/>
    <property type="evidence" value="ECO:0007669"/>
    <property type="project" value="InterPro"/>
</dbReference>
<name>A0A803NBQ4_CHEQI</name>
<dbReference type="PANTHER" id="PTHR45744:SF11">
    <property type="entry name" value="TYROSINE AMINOTRANSFERASE"/>
    <property type="match status" value="1"/>
</dbReference>
<comment type="similarity">
    <text evidence="1">Belongs to the class-I pyridoxal-phosphate-dependent aminotransferase family.</text>
</comment>
<dbReference type="PANTHER" id="PTHR45744">
    <property type="entry name" value="TYROSINE AMINOTRANSFERASE"/>
    <property type="match status" value="1"/>
</dbReference>
<evidence type="ECO:0000256" key="2">
    <source>
        <dbReference type="ARBA" id="ARBA00022898"/>
    </source>
</evidence>
<dbReference type="GO" id="GO:0004838">
    <property type="term" value="F:L-tyrosine-2-oxoglutarate transaminase activity"/>
    <property type="evidence" value="ECO:0007669"/>
    <property type="project" value="TreeGrafter"/>
</dbReference>
<evidence type="ECO:0000259" key="4">
    <source>
        <dbReference type="Pfam" id="PF00155"/>
    </source>
</evidence>
<dbReference type="AlphaFoldDB" id="A0A803NBQ4"/>
<accession>A0A803NBQ4</accession>
<evidence type="ECO:0000256" key="3">
    <source>
        <dbReference type="SAM" id="SignalP"/>
    </source>
</evidence>
<dbReference type="SUPFAM" id="SSF53383">
    <property type="entry name" value="PLP-dependent transferases"/>
    <property type="match status" value="1"/>
</dbReference>
<dbReference type="GO" id="GO:0006572">
    <property type="term" value="P:L-tyrosine catabolic process"/>
    <property type="evidence" value="ECO:0007669"/>
    <property type="project" value="TreeGrafter"/>
</dbReference>
<evidence type="ECO:0000313" key="5">
    <source>
        <dbReference type="EnsemblPlants" id="AUR62043495-RA:cds"/>
    </source>
</evidence>
<keyword evidence="6" id="KW-1185">Reference proteome</keyword>
<reference evidence="5" key="1">
    <citation type="journal article" date="2017" name="Nature">
        <title>The genome of Chenopodium quinoa.</title>
        <authorList>
            <person name="Jarvis D.E."/>
            <person name="Ho Y.S."/>
            <person name="Lightfoot D.J."/>
            <person name="Schmoeckel S.M."/>
            <person name="Li B."/>
            <person name="Borm T.J.A."/>
            <person name="Ohyanagi H."/>
            <person name="Mineta K."/>
            <person name="Michell C.T."/>
            <person name="Saber N."/>
            <person name="Kharbatia N.M."/>
            <person name="Rupper R.R."/>
            <person name="Sharp A.R."/>
            <person name="Dally N."/>
            <person name="Boughton B.A."/>
            <person name="Woo Y.H."/>
            <person name="Gao G."/>
            <person name="Schijlen E.G.W.M."/>
            <person name="Guo X."/>
            <person name="Momin A.A."/>
            <person name="Negrao S."/>
            <person name="Al-Babili S."/>
            <person name="Gehring C."/>
            <person name="Roessner U."/>
            <person name="Jung C."/>
            <person name="Murphy K."/>
            <person name="Arold S.T."/>
            <person name="Gojobori T."/>
            <person name="van der Linden C.G."/>
            <person name="van Loo E.N."/>
            <person name="Jellen E.N."/>
            <person name="Maughan P.J."/>
            <person name="Tester M."/>
        </authorList>
    </citation>
    <scope>NUCLEOTIDE SEQUENCE [LARGE SCALE GENOMIC DNA]</scope>
    <source>
        <strain evidence="5">cv. PI 614886</strain>
    </source>
</reference>
<reference evidence="5" key="2">
    <citation type="submission" date="2021-03" db="UniProtKB">
        <authorList>
            <consortium name="EnsemblPlants"/>
        </authorList>
    </citation>
    <scope>IDENTIFICATION</scope>
</reference>
<feature type="signal peptide" evidence="3">
    <location>
        <begin position="1"/>
        <end position="21"/>
    </location>
</feature>
<dbReference type="Pfam" id="PF00155">
    <property type="entry name" value="Aminotran_1_2"/>
    <property type="match status" value="1"/>
</dbReference>
<dbReference type="InterPro" id="IPR015424">
    <property type="entry name" value="PyrdxlP-dep_Trfase"/>
</dbReference>
<dbReference type="Gramene" id="AUR62043495-RA">
    <property type="protein sequence ID" value="AUR62043495-RA:cds"/>
    <property type="gene ID" value="AUR62043495"/>
</dbReference>
<dbReference type="InterPro" id="IPR015421">
    <property type="entry name" value="PyrdxlP-dep_Trfase_major"/>
</dbReference>
<feature type="domain" description="Aminotransferase class I/classII large" evidence="4">
    <location>
        <begin position="47"/>
        <end position="75"/>
    </location>
</feature>
<dbReference type="EnsemblPlants" id="AUR62043495-RA">
    <property type="protein sequence ID" value="AUR62043495-RA:cds"/>
    <property type="gene ID" value="AUR62043495"/>
</dbReference>
<keyword evidence="2" id="KW-0663">Pyridoxal phosphate</keyword>
<evidence type="ECO:0000313" key="6">
    <source>
        <dbReference type="Proteomes" id="UP000596660"/>
    </source>
</evidence>
<protein>
    <recommendedName>
        <fullName evidence="4">Aminotransferase class I/classII large domain-containing protein</fullName>
    </recommendedName>
</protein>
<evidence type="ECO:0000256" key="1">
    <source>
        <dbReference type="ARBA" id="ARBA00007441"/>
    </source>
</evidence>